<keyword evidence="3 6" id="KW-0812">Transmembrane</keyword>
<organism evidence="8 9">
    <name type="scientific">Clostridium botulinum B2 450</name>
    <dbReference type="NCBI Taxonomy" id="1379739"/>
    <lineage>
        <taxon>Bacteria</taxon>
        <taxon>Bacillati</taxon>
        <taxon>Bacillota</taxon>
        <taxon>Clostridia</taxon>
        <taxon>Eubacteriales</taxon>
        <taxon>Clostridiaceae</taxon>
        <taxon>Clostridium</taxon>
    </lineage>
</organism>
<feature type="transmembrane region" description="Helical" evidence="6">
    <location>
        <begin position="12"/>
        <end position="31"/>
    </location>
</feature>
<dbReference type="AlphaFoldDB" id="A0A0D1BTH8"/>
<feature type="domain" description="Putative aromatic acid exporter C-terminal" evidence="7">
    <location>
        <begin position="146"/>
        <end position="311"/>
    </location>
</feature>
<evidence type="ECO:0000256" key="5">
    <source>
        <dbReference type="ARBA" id="ARBA00023136"/>
    </source>
</evidence>
<sequence>MKFIGYRTLKTAVGATIAMSIAGALGLKYSVSAGVITILSIQNTKRKSLNVAIQRMIACILALAISSILFTLLGHNAIVFGLFLLVFIPLAVKFNLQEGIVVNSVLATHILAEKYVSINLFLNEILLMFIGAGIALLLNLYMPSIEKEIREDQLYIEEKMKEILIQMSIALRELSVSLKEDEIFKDLEERLFKAKKRAYINLNNYFLLDVSYYATYMEMRIQQFETLKKMRQHFQKFFMTYEQTEMIADFTKKVADSLHEENTGEDLLLDLEDLRESFKNMNLPSTREEFENRALLFQFLNDMEQFLITKNEFKKTIDKLDYKMKDYEIKN</sequence>
<keyword evidence="4 6" id="KW-1133">Transmembrane helix</keyword>
<comment type="caution">
    <text evidence="8">The sequence shown here is derived from an EMBL/GenBank/DDBJ whole genome shotgun (WGS) entry which is preliminary data.</text>
</comment>
<accession>A0A0D1BTH8</accession>
<evidence type="ECO:0000256" key="4">
    <source>
        <dbReference type="ARBA" id="ARBA00022989"/>
    </source>
</evidence>
<evidence type="ECO:0000313" key="8">
    <source>
        <dbReference type="EMBL" id="KIS23062.1"/>
    </source>
</evidence>
<proteinExistence type="predicted"/>
<keyword evidence="2" id="KW-1003">Cell membrane</keyword>
<protein>
    <submittedName>
        <fullName evidence="8">Membrane protein</fullName>
    </submittedName>
</protein>
<gene>
    <name evidence="8" type="ORF">N495_05520</name>
</gene>
<dbReference type="Pfam" id="PF11728">
    <property type="entry name" value="ArAE_1_C"/>
    <property type="match status" value="1"/>
</dbReference>
<dbReference type="PATRIC" id="fig|1379739.3.peg.1430"/>
<dbReference type="PANTHER" id="PTHR40064:SF1">
    <property type="entry name" value="MEMBRANE PROTEIN"/>
    <property type="match status" value="1"/>
</dbReference>
<dbReference type="GO" id="GO:0005886">
    <property type="term" value="C:plasma membrane"/>
    <property type="evidence" value="ECO:0007669"/>
    <property type="project" value="UniProtKB-SubCell"/>
</dbReference>
<dbReference type="Proteomes" id="UP000032250">
    <property type="component" value="Unassembled WGS sequence"/>
</dbReference>
<evidence type="ECO:0000313" key="9">
    <source>
        <dbReference type="Proteomes" id="UP000032250"/>
    </source>
</evidence>
<evidence type="ECO:0000256" key="1">
    <source>
        <dbReference type="ARBA" id="ARBA00004651"/>
    </source>
</evidence>
<dbReference type="Pfam" id="PF06081">
    <property type="entry name" value="ArAE_1"/>
    <property type="match status" value="1"/>
</dbReference>
<name>A0A0D1BTH8_CLOBO</name>
<comment type="subcellular location">
    <subcellularLocation>
        <location evidence="1">Cell membrane</location>
        <topology evidence="1">Multi-pass membrane protein</topology>
    </subcellularLocation>
</comment>
<feature type="transmembrane region" description="Helical" evidence="6">
    <location>
        <begin position="77"/>
        <end position="96"/>
    </location>
</feature>
<dbReference type="PANTHER" id="PTHR40064">
    <property type="entry name" value="MEMBRANE PROTEIN-RELATED"/>
    <property type="match status" value="1"/>
</dbReference>
<dbReference type="RefSeq" id="WP_003489479.1">
    <property type="nucleotide sequence ID" value="NZ_JXSU01000007.1"/>
</dbReference>
<dbReference type="EMBL" id="JXSU01000007">
    <property type="protein sequence ID" value="KIS23062.1"/>
    <property type="molecule type" value="Genomic_DNA"/>
</dbReference>
<dbReference type="InterPro" id="IPR052984">
    <property type="entry name" value="UPF0421"/>
</dbReference>
<dbReference type="Gene3D" id="1.20.120.940">
    <property type="entry name" value="Putative aromatic acid exporter, C-terminal domain"/>
    <property type="match status" value="1"/>
</dbReference>
<evidence type="ECO:0000256" key="3">
    <source>
        <dbReference type="ARBA" id="ARBA00022692"/>
    </source>
</evidence>
<dbReference type="OrthoDB" id="357521at2"/>
<evidence type="ECO:0000259" key="7">
    <source>
        <dbReference type="Pfam" id="PF11728"/>
    </source>
</evidence>
<evidence type="ECO:0000256" key="2">
    <source>
        <dbReference type="ARBA" id="ARBA00022475"/>
    </source>
</evidence>
<dbReference type="InterPro" id="IPR010343">
    <property type="entry name" value="ArAE_1"/>
</dbReference>
<dbReference type="InterPro" id="IPR038323">
    <property type="entry name" value="ArAE_1_C_sf"/>
</dbReference>
<evidence type="ECO:0000256" key="6">
    <source>
        <dbReference type="SAM" id="Phobius"/>
    </source>
</evidence>
<dbReference type="HOGENOM" id="CLU_067525_0_0_9"/>
<feature type="transmembrane region" description="Helical" evidence="6">
    <location>
        <begin position="116"/>
        <end position="141"/>
    </location>
</feature>
<reference evidence="8 9" key="1">
    <citation type="submission" date="2014-06" db="EMBL/GenBank/DDBJ databases">
        <title>Genome characterization of distinct group I Clostridium botulinum lineages.</title>
        <authorList>
            <person name="Giordani F."/>
            <person name="Anselmo A."/>
            <person name="Fillo S."/>
            <person name="Palozzi A.M."/>
            <person name="Fortunato A."/>
            <person name="Gentile B."/>
            <person name="Ciammaruconi A."/>
            <person name="Anniballi F."/>
            <person name="De Medici D."/>
            <person name="Lista F."/>
        </authorList>
    </citation>
    <scope>NUCLEOTIDE SEQUENCE [LARGE SCALE GENOMIC DNA]</scope>
    <source>
        <strain evidence="8 9">B2 450</strain>
    </source>
</reference>
<feature type="transmembrane region" description="Helical" evidence="6">
    <location>
        <begin position="51"/>
        <end position="70"/>
    </location>
</feature>
<dbReference type="InterPro" id="IPR021062">
    <property type="entry name" value="ArAE_1_C"/>
</dbReference>
<keyword evidence="5 6" id="KW-0472">Membrane</keyword>